<dbReference type="Gene3D" id="3.40.50.2020">
    <property type="match status" value="1"/>
</dbReference>
<reference evidence="2" key="1">
    <citation type="journal article" date="2016" name="BMC Biol.">
        <title>Parallel evolution of highly conserved plastid genome architecture in red seaweeds and seed plants.</title>
        <authorList>
            <person name="Lee J."/>
            <person name="Cho C.H."/>
            <person name="Park S.I."/>
            <person name="Choi J.W."/>
            <person name="Song H.S."/>
            <person name="West J.A."/>
            <person name="Bhattacharya D."/>
            <person name="Yoon H.S."/>
        </authorList>
    </citation>
    <scope>NUCLEOTIDE SEQUENCE</scope>
</reference>
<evidence type="ECO:0000313" key="2">
    <source>
        <dbReference type="EMBL" id="AOM66019.1"/>
    </source>
</evidence>
<dbReference type="AlphaFoldDB" id="A0A1C9CCB1"/>
<gene>
    <name evidence="2" type="primary">upp</name>
    <name evidence="2" type="ORF">Aspa_140</name>
</gene>
<dbReference type="EMBL" id="KX284717">
    <property type="protein sequence ID" value="AOM66019.1"/>
    <property type="molecule type" value="Genomic_DNA"/>
</dbReference>
<dbReference type="Pfam" id="PF14681">
    <property type="entry name" value="UPRTase"/>
    <property type="match status" value="1"/>
</dbReference>
<geneLocation type="plastid" evidence="2"/>
<accession>A0A1C9CCB1</accession>
<dbReference type="SUPFAM" id="SSF53271">
    <property type="entry name" value="PRTase-like"/>
    <property type="match status" value="1"/>
</dbReference>
<dbReference type="RefSeq" id="YP_009294536.1">
    <property type="nucleotide sequence ID" value="NC_031148.1"/>
</dbReference>
<proteinExistence type="predicted"/>
<dbReference type="GO" id="GO:0016757">
    <property type="term" value="F:glycosyltransferase activity"/>
    <property type="evidence" value="ECO:0007669"/>
    <property type="project" value="UniProtKB-KW"/>
</dbReference>
<dbReference type="GeneID" id="29070520"/>
<sequence length="191" mass="22567">MQLNVYIISHPLLQNLAHKIINYQTNKTSNNYTDQANIGQLMVYEAIRKWSRNEKMYVKTLHTIKEIQMFHPQDSYILIADLTHSYDFLSKIPELLPKIHLIHYNLDIKNTLDHNSNIIQLATINNNKIIIITEFLNNYSIINLLEYLVLKKHVTLKQIRIICITCHNKILDKLGQHYPHLHIYTTKIINT</sequence>
<protein>
    <submittedName>
        <fullName evidence="2">Uracil phosphoribosyltransferase</fullName>
    </submittedName>
</protein>
<keyword evidence="2" id="KW-0934">Plastid</keyword>
<evidence type="ECO:0000259" key="1">
    <source>
        <dbReference type="Pfam" id="PF14681"/>
    </source>
</evidence>
<name>A0A1C9CCB1_9FLOR</name>
<feature type="domain" description="Phosphoribosyltransferase" evidence="1">
    <location>
        <begin position="8"/>
        <end position="188"/>
    </location>
</feature>
<organism evidence="2">
    <name type="scientific">Asparagopsis taxiformis</name>
    <dbReference type="NCBI Taxonomy" id="260499"/>
    <lineage>
        <taxon>Eukaryota</taxon>
        <taxon>Rhodophyta</taxon>
        <taxon>Florideophyceae</taxon>
        <taxon>Rhodymeniophycidae</taxon>
        <taxon>Bonnemaisoniales</taxon>
        <taxon>Bonnemaisoniaceae</taxon>
        <taxon>Asparagopsis</taxon>
    </lineage>
</organism>
<dbReference type="InterPro" id="IPR000836">
    <property type="entry name" value="PRTase_dom"/>
</dbReference>
<keyword evidence="2" id="KW-0808">Transferase</keyword>
<dbReference type="InterPro" id="IPR029057">
    <property type="entry name" value="PRTase-like"/>
</dbReference>
<keyword evidence="2" id="KW-0328">Glycosyltransferase</keyword>